<keyword evidence="2" id="KW-1185">Reference proteome</keyword>
<dbReference type="AlphaFoldDB" id="F8F0S2"/>
<name>F8F0S2_GRAC1</name>
<organism evidence="1 2">
    <name type="scientific">Gracilinema caldarium (strain ATCC 51460 / DSM 7334 / H1)</name>
    <name type="common">Treponema caldarium</name>
    <dbReference type="NCBI Taxonomy" id="744872"/>
    <lineage>
        <taxon>Bacteria</taxon>
        <taxon>Pseudomonadati</taxon>
        <taxon>Spirochaetota</taxon>
        <taxon>Spirochaetia</taxon>
        <taxon>Spirochaetales</taxon>
        <taxon>Breznakiellaceae</taxon>
        <taxon>Gracilinema</taxon>
    </lineage>
</organism>
<evidence type="ECO:0000313" key="1">
    <source>
        <dbReference type="EMBL" id="AEJ19779.1"/>
    </source>
</evidence>
<dbReference type="RefSeq" id="WP_013969088.1">
    <property type="nucleotide sequence ID" value="NC_015732.1"/>
</dbReference>
<dbReference type="eggNOG" id="COG1216">
    <property type="taxonomic scope" value="Bacteria"/>
</dbReference>
<dbReference type="InterPro" id="IPR029044">
    <property type="entry name" value="Nucleotide-diphossugar_trans"/>
</dbReference>
<dbReference type="STRING" id="744872.Spica_1636"/>
<dbReference type="KEGG" id="scd:Spica_1636"/>
<dbReference type="OrthoDB" id="355867at2"/>
<dbReference type="HOGENOM" id="CLU_073854_0_0_12"/>
<protein>
    <recommendedName>
        <fullName evidence="3">Glycosyltransferase</fullName>
    </recommendedName>
</protein>
<reference evidence="2" key="1">
    <citation type="journal article" date="2013" name="Stand. Genomic Sci.">
        <title>Genome sequence of the thermophilic fresh-water bacterium Spirochaeta caldaria type strain (H1(T)), reclassification of Spirochaeta caldaria, Spirochaeta stenostrepta, and Spirochaeta zuelzerae in the genus Treponema as Treponema caldaria comb. nov., Treponema stenostrepta comb. nov., and Treponema zuelzerae comb. nov., and emendation of the genus Treponema.</title>
        <authorList>
            <person name="Abt B."/>
            <person name="Goker M."/>
            <person name="Scheuner C."/>
            <person name="Han C."/>
            <person name="Lu M."/>
            <person name="Misra M."/>
            <person name="Lapidus A."/>
            <person name="Nolan M."/>
            <person name="Lucas S."/>
            <person name="Hammon N."/>
            <person name="Deshpande S."/>
            <person name="Cheng J.F."/>
            <person name="Tapia R."/>
            <person name="Goodwin L.A."/>
            <person name="Pitluck S."/>
            <person name="Liolios K."/>
            <person name="Pagani I."/>
            <person name="Ivanova N."/>
            <person name="Mavromatis K."/>
            <person name="Mikhailova N."/>
            <person name="Huntemann M."/>
            <person name="Pati A."/>
            <person name="Chen A."/>
            <person name="Palaniappan K."/>
            <person name="Land M."/>
            <person name="Hauser L."/>
            <person name="Jeffries C.D."/>
            <person name="Rohde M."/>
            <person name="Spring S."/>
            <person name="Gronow S."/>
            <person name="Detter J.C."/>
            <person name="Bristow J."/>
            <person name="Eisen J.A."/>
            <person name="Markowitz V."/>
            <person name="Hugenholtz P."/>
            <person name="Kyrpides N.C."/>
            <person name="Woyke T."/>
            <person name="Klenk H.P."/>
        </authorList>
    </citation>
    <scope>NUCLEOTIDE SEQUENCE</scope>
    <source>
        <strain evidence="2">ATCC 51460 / DSM 7334 / H1</strain>
    </source>
</reference>
<sequence>MSTIPSTFNQNLPAYTVIGKGERGANTGMSAVLLSRGGRYLRRSIFQDLEKAGFDYVLSVETGKKSYDIEELSLRYPFAQFLILKENLSFGEQINIAAMEVRTPLFFVLWNDVRFTQSGGAERIAERILQSDQLCTVPVVQNTRFEPLPTLIIPALYRGTIRTIPFVPVKEGSLSLYPFDGVGVYHTEKFINLTGYDVNIRSPYWQLMDFGFRAYLWGEKIKTSQLVKVVYDGEPVPQDTSMHPDYRRFYLKNIAPVFRGDTALLPWRRLIPYLLKSGEGFRIAWRNFRSVREWVELFTYRFQMDARQLAELWEETE</sequence>
<dbReference type="SUPFAM" id="SSF53448">
    <property type="entry name" value="Nucleotide-diphospho-sugar transferases"/>
    <property type="match status" value="1"/>
</dbReference>
<accession>F8F0S2</accession>
<gene>
    <name evidence="1" type="ordered locus">Spica_1636</name>
</gene>
<dbReference type="Proteomes" id="UP000000503">
    <property type="component" value="Chromosome"/>
</dbReference>
<proteinExistence type="predicted"/>
<dbReference type="EMBL" id="CP002868">
    <property type="protein sequence ID" value="AEJ19779.1"/>
    <property type="molecule type" value="Genomic_DNA"/>
</dbReference>
<evidence type="ECO:0000313" key="2">
    <source>
        <dbReference type="Proteomes" id="UP000000503"/>
    </source>
</evidence>
<evidence type="ECO:0008006" key="3">
    <source>
        <dbReference type="Google" id="ProtNLM"/>
    </source>
</evidence>